<reference evidence="5" key="1">
    <citation type="submission" date="2025-08" db="UniProtKB">
        <authorList>
            <consortium name="RefSeq"/>
        </authorList>
    </citation>
    <scope>IDENTIFICATION</scope>
    <source>
        <tissue evidence="5">Gonads</tissue>
    </source>
</reference>
<dbReference type="PANTHER" id="PTHR21245">
    <property type="entry name" value="HETEROGENEOUS NUCLEAR RIBONUCLEOPROTEIN"/>
    <property type="match status" value="1"/>
</dbReference>
<dbReference type="OrthoDB" id="3800936at2759"/>
<evidence type="ECO:0000259" key="3">
    <source>
        <dbReference type="PROSITE" id="PS50102"/>
    </source>
</evidence>
<dbReference type="GO" id="GO:0003723">
    <property type="term" value="F:RNA binding"/>
    <property type="evidence" value="ECO:0007669"/>
    <property type="project" value="UniProtKB-UniRule"/>
</dbReference>
<dbReference type="SMART" id="SM00360">
    <property type="entry name" value="RRM"/>
    <property type="match status" value="3"/>
</dbReference>
<dbReference type="InterPro" id="IPR012677">
    <property type="entry name" value="Nucleotide-bd_a/b_plait_sf"/>
</dbReference>
<dbReference type="RefSeq" id="XP_030758515.1">
    <property type="nucleotide sequence ID" value="XM_030902655.1"/>
</dbReference>
<dbReference type="Gene3D" id="3.30.70.330">
    <property type="match status" value="3"/>
</dbReference>
<dbReference type="SUPFAM" id="SSF54928">
    <property type="entry name" value="RNA-binding domain, RBD"/>
    <property type="match status" value="2"/>
</dbReference>
<evidence type="ECO:0000313" key="5">
    <source>
        <dbReference type="RefSeq" id="XP_030758515.1"/>
    </source>
</evidence>
<keyword evidence="1 2" id="KW-0694">RNA-binding</keyword>
<name>A0A6J2Y6B4_SITOR</name>
<keyword evidence="4" id="KW-1185">Reference proteome</keyword>
<feature type="domain" description="RRM" evidence="3">
    <location>
        <begin position="33"/>
        <end position="111"/>
    </location>
</feature>
<sequence>MLSTHNNEKFKVFQLRSQQILLFSTRSCPARGTEVFLKNVPRNIPITDILYFLEQCGEIYQIRLMMDFSGNNKDFCYASYTTKDAAKISTLVLSGFEIKPGFPVHIQMSFDNNKLVMKNIPWKMTDDQLMEELMPVVDDGLMSISWQSYDNKKSCVLEYMSHRHALEARKKIWPGVILWNTKIEVDWADPVITSKGKSIVFKNLPSSTTRLAICENLKEIIDINTVLQIQIKYGNGYITFVSEETRQAAIRTFQEKPLLGRKGVFVEKKLE</sequence>
<dbReference type="Proteomes" id="UP000504635">
    <property type="component" value="Unplaced"/>
</dbReference>
<dbReference type="InterPro" id="IPR035979">
    <property type="entry name" value="RBD_domain_sf"/>
</dbReference>
<dbReference type="KEGG" id="soy:115884146"/>
<dbReference type="InParanoid" id="A0A6J2Y6B4"/>
<gene>
    <name evidence="5" type="primary">LOC115884146</name>
</gene>
<evidence type="ECO:0000256" key="2">
    <source>
        <dbReference type="PROSITE-ProRule" id="PRU00176"/>
    </source>
</evidence>
<evidence type="ECO:0000256" key="1">
    <source>
        <dbReference type="ARBA" id="ARBA00022884"/>
    </source>
</evidence>
<dbReference type="AlphaFoldDB" id="A0A6J2Y6B4"/>
<dbReference type="GeneID" id="115884146"/>
<evidence type="ECO:0000313" key="4">
    <source>
        <dbReference type="Proteomes" id="UP000504635"/>
    </source>
</evidence>
<dbReference type="CDD" id="cd00590">
    <property type="entry name" value="RRM_SF"/>
    <property type="match status" value="1"/>
</dbReference>
<dbReference type="PROSITE" id="PS50102">
    <property type="entry name" value="RRM"/>
    <property type="match status" value="1"/>
</dbReference>
<accession>A0A6J2Y6B4</accession>
<dbReference type="Pfam" id="PF00076">
    <property type="entry name" value="RRM_1"/>
    <property type="match status" value="1"/>
</dbReference>
<protein>
    <submittedName>
        <fullName evidence="5">Probable RNA-binding protein 46</fullName>
    </submittedName>
</protein>
<proteinExistence type="predicted"/>
<organism evidence="4 5">
    <name type="scientific">Sitophilus oryzae</name>
    <name type="common">Rice weevil</name>
    <name type="synonym">Curculio oryzae</name>
    <dbReference type="NCBI Taxonomy" id="7048"/>
    <lineage>
        <taxon>Eukaryota</taxon>
        <taxon>Metazoa</taxon>
        <taxon>Ecdysozoa</taxon>
        <taxon>Arthropoda</taxon>
        <taxon>Hexapoda</taxon>
        <taxon>Insecta</taxon>
        <taxon>Pterygota</taxon>
        <taxon>Neoptera</taxon>
        <taxon>Endopterygota</taxon>
        <taxon>Coleoptera</taxon>
        <taxon>Polyphaga</taxon>
        <taxon>Cucujiformia</taxon>
        <taxon>Curculionidae</taxon>
        <taxon>Dryophthorinae</taxon>
        <taxon>Sitophilus</taxon>
    </lineage>
</organism>
<dbReference type="InterPro" id="IPR000504">
    <property type="entry name" value="RRM_dom"/>
</dbReference>